<comment type="caution">
    <text evidence="4">The sequence shown here is derived from an EMBL/GenBank/DDBJ whole genome shotgun (WGS) entry which is preliminary data.</text>
</comment>
<keyword evidence="2" id="KW-0732">Signal</keyword>
<evidence type="ECO:0000256" key="1">
    <source>
        <dbReference type="ARBA" id="ARBA00022801"/>
    </source>
</evidence>
<dbReference type="GO" id="GO:0030288">
    <property type="term" value="C:outer membrane-bounded periplasmic space"/>
    <property type="evidence" value="ECO:0007669"/>
    <property type="project" value="TreeGrafter"/>
</dbReference>
<organism evidence="4 5">
    <name type="scientific">Candidatus Ryanbacteria bacterium RIFCSPLOWO2_02_FULL_45_11c</name>
    <dbReference type="NCBI Taxonomy" id="1802128"/>
    <lineage>
        <taxon>Bacteria</taxon>
        <taxon>Candidatus Ryaniibacteriota</taxon>
    </lineage>
</organism>
<protein>
    <recommendedName>
        <fullName evidence="3">MurNAc-LAA domain-containing protein</fullName>
    </recommendedName>
</protein>
<dbReference type="Proteomes" id="UP000178186">
    <property type="component" value="Unassembled WGS sequence"/>
</dbReference>
<accession>A0A1G2GX57</accession>
<dbReference type="EMBL" id="MHNY01000039">
    <property type="protein sequence ID" value="OGZ54797.1"/>
    <property type="molecule type" value="Genomic_DNA"/>
</dbReference>
<feature type="domain" description="MurNAc-LAA" evidence="3">
    <location>
        <begin position="36"/>
        <end position="207"/>
    </location>
</feature>
<dbReference type="CDD" id="cd02696">
    <property type="entry name" value="MurNAc-LAA"/>
    <property type="match status" value="1"/>
</dbReference>
<proteinExistence type="predicted"/>
<sequence length="257" mass="27363">MKKSAFSLILTLAVVMITGNLIAVAETTNPLAGKIIALDAGHGGADLGAQYPAGCADDGDTTDCLIYEKDVNLAVVNALESKLTVLGAKVVIAERYSTRRERVNDAVAQCASLDANDDGTANDGRKCDVLVSVHHNGSTDPTYDGTLTIYTQKSDKPLAQALLATLWPLTGSNEGMLNGGYGMTVYKNLVSTITEAYYITNDCEAELYLYKTTISPFCNKTIYPDGDRIDREANLQVQGLTNYFASQSSGGNGGKPR</sequence>
<dbReference type="InterPro" id="IPR002508">
    <property type="entry name" value="MurNAc-LAA_cat"/>
</dbReference>
<feature type="chain" id="PRO_5009583035" description="MurNAc-LAA domain-containing protein" evidence="2">
    <location>
        <begin position="26"/>
        <end position="257"/>
    </location>
</feature>
<dbReference type="InterPro" id="IPR050695">
    <property type="entry name" value="N-acetylmuramoyl_amidase_3"/>
</dbReference>
<dbReference type="STRING" id="1802128.A3H64_02655"/>
<evidence type="ECO:0000313" key="5">
    <source>
        <dbReference type="Proteomes" id="UP000178186"/>
    </source>
</evidence>
<name>A0A1G2GX57_9BACT</name>
<keyword evidence="1" id="KW-0378">Hydrolase</keyword>
<dbReference type="Gene3D" id="3.40.630.40">
    <property type="entry name" value="Zn-dependent exopeptidases"/>
    <property type="match status" value="1"/>
</dbReference>
<dbReference type="SUPFAM" id="SSF53187">
    <property type="entry name" value="Zn-dependent exopeptidases"/>
    <property type="match status" value="1"/>
</dbReference>
<evidence type="ECO:0000313" key="4">
    <source>
        <dbReference type="EMBL" id="OGZ54797.1"/>
    </source>
</evidence>
<dbReference type="GO" id="GO:0009253">
    <property type="term" value="P:peptidoglycan catabolic process"/>
    <property type="evidence" value="ECO:0007669"/>
    <property type="project" value="InterPro"/>
</dbReference>
<dbReference type="AlphaFoldDB" id="A0A1G2GX57"/>
<evidence type="ECO:0000256" key="2">
    <source>
        <dbReference type="SAM" id="SignalP"/>
    </source>
</evidence>
<dbReference type="Pfam" id="PF01520">
    <property type="entry name" value="Amidase_3"/>
    <property type="match status" value="1"/>
</dbReference>
<dbReference type="GO" id="GO:0008745">
    <property type="term" value="F:N-acetylmuramoyl-L-alanine amidase activity"/>
    <property type="evidence" value="ECO:0007669"/>
    <property type="project" value="InterPro"/>
</dbReference>
<dbReference type="PANTHER" id="PTHR30404">
    <property type="entry name" value="N-ACETYLMURAMOYL-L-ALANINE AMIDASE"/>
    <property type="match status" value="1"/>
</dbReference>
<feature type="signal peptide" evidence="2">
    <location>
        <begin position="1"/>
        <end position="25"/>
    </location>
</feature>
<reference evidence="4 5" key="1">
    <citation type="journal article" date="2016" name="Nat. Commun.">
        <title>Thousands of microbial genomes shed light on interconnected biogeochemical processes in an aquifer system.</title>
        <authorList>
            <person name="Anantharaman K."/>
            <person name="Brown C.T."/>
            <person name="Hug L.A."/>
            <person name="Sharon I."/>
            <person name="Castelle C.J."/>
            <person name="Probst A.J."/>
            <person name="Thomas B.C."/>
            <person name="Singh A."/>
            <person name="Wilkins M.J."/>
            <person name="Karaoz U."/>
            <person name="Brodie E.L."/>
            <person name="Williams K.H."/>
            <person name="Hubbard S.S."/>
            <person name="Banfield J.F."/>
        </authorList>
    </citation>
    <scope>NUCLEOTIDE SEQUENCE [LARGE SCALE GENOMIC DNA]</scope>
</reference>
<gene>
    <name evidence="4" type="ORF">A3H64_02655</name>
</gene>
<evidence type="ECO:0000259" key="3">
    <source>
        <dbReference type="Pfam" id="PF01520"/>
    </source>
</evidence>
<dbReference type="PANTHER" id="PTHR30404:SF0">
    <property type="entry name" value="N-ACETYLMURAMOYL-L-ALANINE AMIDASE AMIC"/>
    <property type="match status" value="1"/>
</dbReference>